<reference evidence="2 3" key="1">
    <citation type="submission" date="2019-04" db="EMBL/GenBank/DDBJ databases">
        <authorList>
            <person name="Li Y."/>
            <person name="Wang J."/>
        </authorList>
    </citation>
    <scope>NUCLEOTIDE SEQUENCE [LARGE SCALE GENOMIC DNA]</scope>
    <source>
        <strain evidence="2 3">DSM 14668</strain>
    </source>
</reference>
<evidence type="ECO:0000313" key="2">
    <source>
        <dbReference type="EMBL" id="TKD11956.1"/>
    </source>
</evidence>
<name>A0A4V5PND9_9BACT</name>
<dbReference type="EMBL" id="SSMQ01000005">
    <property type="protein sequence ID" value="TKD11956.1"/>
    <property type="molecule type" value="Genomic_DNA"/>
</dbReference>
<dbReference type="OrthoDB" id="5512083at2"/>
<feature type="coiled-coil region" evidence="1">
    <location>
        <begin position="165"/>
        <end position="192"/>
    </location>
</feature>
<keyword evidence="3" id="KW-1185">Reference proteome</keyword>
<organism evidence="2 3">
    <name type="scientific">Polyangium fumosum</name>
    <dbReference type="NCBI Taxonomy" id="889272"/>
    <lineage>
        <taxon>Bacteria</taxon>
        <taxon>Pseudomonadati</taxon>
        <taxon>Myxococcota</taxon>
        <taxon>Polyangia</taxon>
        <taxon>Polyangiales</taxon>
        <taxon>Polyangiaceae</taxon>
        <taxon>Polyangium</taxon>
    </lineage>
</organism>
<accession>A0A4V5PND9</accession>
<dbReference type="RefSeq" id="WP_136928229.1">
    <property type="nucleotide sequence ID" value="NZ_SSMQ01000005.1"/>
</dbReference>
<protein>
    <submittedName>
        <fullName evidence="2">Uncharacterized protein</fullName>
    </submittedName>
</protein>
<proteinExistence type="predicted"/>
<sequence length="208" mass="22309">MSKDDRRRDEGGELAAAALSLEQELRRFEELAAGVGRAPLNSQKGLEQAARATSDAAASQSRFAEHLKSLVEAVNAARDRQAAAAATINARVVEIDACAARFMALRERFAQLGARAAEVNVIMQRAAAVKREPGDGSDRTELRASIAQALEGLGAVVEGAQKLMHDAREAEAHDLSREAESLRQQVLSARNKLGLLQKHLENEGPPPS</sequence>
<gene>
    <name evidence="2" type="ORF">E8A74_07475</name>
</gene>
<comment type="caution">
    <text evidence="2">The sequence shown here is derived from an EMBL/GenBank/DDBJ whole genome shotgun (WGS) entry which is preliminary data.</text>
</comment>
<keyword evidence="1" id="KW-0175">Coiled coil</keyword>
<dbReference type="AlphaFoldDB" id="A0A4V5PND9"/>
<evidence type="ECO:0000256" key="1">
    <source>
        <dbReference type="SAM" id="Coils"/>
    </source>
</evidence>
<dbReference type="Proteomes" id="UP000309215">
    <property type="component" value="Unassembled WGS sequence"/>
</dbReference>
<evidence type="ECO:0000313" key="3">
    <source>
        <dbReference type="Proteomes" id="UP000309215"/>
    </source>
</evidence>